<reference evidence="8" key="1">
    <citation type="submission" date="2019-11" db="EMBL/GenBank/DDBJ databases">
        <title>Bipolaris sorokiniana Genome sequencing.</title>
        <authorList>
            <person name="Wang H."/>
        </authorList>
    </citation>
    <scope>NUCLEOTIDE SEQUENCE</scope>
</reference>
<comment type="caution">
    <text evidence="8">The sequence shown here is derived from an EMBL/GenBank/DDBJ whole genome shotgun (WGS) entry which is preliminary data.</text>
</comment>
<dbReference type="Gene3D" id="3.50.50.60">
    <property type="entry name" value="FAD/NAD(P)-binding domain"/>
    <property type="match status" value="1"/>
</dbReference>
<keyword evidence="4 5" id="KW-0274">FAD</keyword>
<dbReference type="PROSITE" id="PS51257">
    <property type="entry name" value="PROKAR_LIPOPROTEIN"/>
    <property type="match status" value="1"/>
</dbReference>
<comment type="similarity">
    <text evidence="2">Belongs to the GMC oxidoreductase family.</text>
</comment>
<dbReference type="InterPro" id="IPR000172">
    <property type="entry name" value="GMC_OxRdtase_N"/>
</dbReference>
<evidence type="ECO:0000256" key="3">
    <source>
        <dbReference type="ARBA" id="ARBA00022630"/>
    </source>
</evidence>
<feature type="binding site" evidence="5">
    <location>
        <position position="239"/>
    </location>
    <ligand>
        <name>FAD</name>
        <dbReference type="ChEBI" id="CHEBI:57692"/>
    </ligand>
</feature>
<evidence type="ECO:0000259" key="7">
    <source>
        <dbReference type="Pfam" id="PF05199"/>
    </source>
</evidence>
<sequence length="595" mass="65822">MPGKTLHTDAEVYDFVLIGAGSASCLIASRLSQQLPDHQILVLEAGEHIRNDPKVQTPGLATRLLSDPTYDWRYSSAPEPGLNNRKVDHPRGKLVGGSSAINSHSVVFPNHEWHDDRVVEELLSDAGREEWGSRGMSDCYRRWQAEHPSSRVDDDGVSLDRVQTSYPRTWDLLRTRWVEAFEELGCPTRATGFTESSAGAVNITNAIDSSKGERSHAGIAYLEPALKRGTVTLKTGVKVDKIAFDEALTADGKLNARGVFEPSLILERSGIGSKKILADANIPVLYELLGVGENLQDHLNCGLSCETQDDIPTRDEIMRSPELQKTALLEYEESHTGRVSEGAAYSFAFTPLQMLETPSDTQDLIEIVEHWMKNESNPNLKAQYSIQKAVESPNEATTTLFMLRTQRHKDADSLPKGTPSVVDGNCISVVAMLAHPFSRGSCHISLDSSNQPEIKFNYLSHTLDTEILARHLRLTERLFQKPTFAAMTKLDGRRLPRNFPHPVTSLKDAKGILPINSATNYHPCGTCSMMREDLSRVVDERLAIYGTKNMRICDASVLPIIPRGNILTAVYAFAEKAAEIIVRETKSGLLSRQGI</sequence>
<organism evidence="8 9">
    <name type="scientific">Cochliobolus sativus</name>
    <name type="common">Common root rot and spot blotch fungus</name>
    <name type="synonym">Bipolaris sorokiniana</name>
    <dbReference type="NCBI Taxonomy" id="45130"/>
    <lineage>
        <taxon>Eukaryota</taxon>
        <taxon>Fungi</taxon>
        <taxon>Dikarya</taxon>
        <taxon>Ascomycota</taxon>
        <taxon>Pezizomycotina</taxon>
        <taxon>Dothideomycetes</taxon>
        <taxon>Pleosporomycetidae</taxon>
        <taxon>Pleosporales</taxon>
        <taxon>Pleosporineae</taxon>
        <taxon>Pleosporaceae</taxon>
        <taxon>Bipolaris</taxon>
    </lineage>
</organism>
<dbReference type="Pfam" id="PF00732">
    <property type="entry name" value="GMC_oxred_N"/>
    <property type="match status" value="1"/>
</dbReference>
<dbReference type="GO" id="GO:0016614">
    <property type="term" value="F:oxidoreductase activity, acting on CH-OH group of donors"/>
    <property type="evidence" value="ECO:0007669"/>
    <property type="project" value="InterPro"/>
</dbReference>
<evidence type="ECO:0000313" key="9">
    <source>
        <dbReference type="Proteomes" id="UP000624244"/>
    </source>
</evidence>
<evidence type="ECO:0008006" key="10">
    <source>
        <dbReference type="Google" id="ProtNLM"/>
    </source>
</evidence>
<dbReference type="InterPro" id="IPR036188">
    <property type="entry name" value="FAD/NAD-bd_sf"/>
</dbReference>
<evidence type="ECO:0000259" key="6">
    <source>
        <dbReference type="Pfam" id="PF00732"/>
    </source>
</evidence>
<keyword evidence="3" id="KW-0285">Flavoprotein</keyword>
<dbReference type="Gene3D" id="3.30.560.10">
    <property type="entry name" value="Glucose Oxidase, domain 3"/>
    <property type="match status" value="1"/>
</dbReference>
<dbReference type="AlphaFoldDB" id="A0A8H5ZDR8"/>
<dbReference type="PANTHER" id="PTHR11552:SF147">
    <property type="entry name" value="CHOLINE DEHYDROGENASE, MITOCHONDRIAL"/>
    <property type="match status" value="1"/>
</dbReference>
<evidence type="ECO:0000256" key="2">
    <source>
        <dbReference type="ARBA" id="ARBA00010790"/>
    </source>
</evidence>
<evidence type="ECO:0000256" key="5">
    <source>
        <dbReference type="PIRSR" id="PIRSR000137-2"/>
    </source>
</evidence>
<comment type="cofactor">
    <cofactor evidence="1 5">
        <name>FAD</name>
        <dbReference type="ChEBI" id="CHEBI:57692"/>
    </cofactor>
</comment>
<evidence type="ECO:0000256" key="1">
    <source>
        <dbReference type="ARBA" id="ARBA00001974"/>
    </source>
</evidence>
<dbReference type="PANTHER" id="PTHR11552">
    <property type="entry name" value="GLUCOSE-METHANOL-CHOLINE GMC OXIDOREDUCTASE"/>
    <property type="match status" value="1"/>
</dbReference>
<accession>A0A8H5ZDR8</accession>
<dbReference type="InterPro" id="IPR007867">
    <property type="entry name" value="GMC_OxRtase_C"/>
</dbReference>
<feature type="domain" description="Glucose-methanol-choline oxidoreductase N-terminal" evidence="6">
    <location>
        <begin position="13"/>
        <end position="245"/>
    </location>
</feature>
<dbReference type="SUPFAM" id="SSF54373">
    <property type="entry name" value="FAD-linked reductases, C-terminal domain"/>
    <property type="match status" value="1"/>
</dbReference>
<dbReference type="InterPro" id="IPR012132">
    <property type="entry name" value="GMC_OxRdtase"/>
</dbReference>
<feature type="domain" description="Glucose-methanol-choline oxidoreductase C-terminal" evidence="7">
    <location>
        <begin position="436"/>
        <end position="574"/>
    </location>
</feature>
<dbReference type="Pfam" id="PF05199">
    <property type="entry name" value="GMC_oxred_C"/>
    <property type="match status" value="1"/>
</dbReference>
<dbReference type="GO" id="GO:0050660">
    <property type="term" value="F:flavin adenine dinucleotide binding"/>
    <property type="evidence" value="ECO:0007669"/>
    <property type="project" value="InterPro"/>
</dbReference>
<evidence type="ECO:0000313" key="8">
    <source>
        <dbReference type="EMBL" id="KAF5848483.1"/>
    </source>
</evidence>
<dbReference type="EMBL" id="WNKQ01000011">
    <property type="protein sequence ID" value="KAF5848483.1"/>
    <property type="molecule type" value="Genomic_DNA"/>
</dbReference>
<protein>
    <recommendedName>
        <fullName evidence="10">Glucose-methanol-choline oxidoreductase N-terminal domain-containing protein</fullName>
    </recommendedName>
</protein>
<proteinExistence type="inferred from homology"/>
<dbReference type="Proteomes" id="UP000624244">
    <property type="component" value="Unassembled WGS sequence"/>
</dbReference>
<evidence type="ECO:0000256" key="4">
    <source>
        <dbReference type="ARBA" id="ARBA00022827"/>
    </source>
</evidence>
<dbReference type="SUPFAM" id="SSF51905">
    <property type="entry name" value="FAD/NAD(P)-binding domain"/>
    <property type="match status" value="1"/>
</dbReference>
<gene>
    <name evidence="8" type="ORF">GGP41_005888</name>
</gene>
<dbReference type="PIRSF" id="PIRSF000137">
    <property type="entry name" value="Alcohol_oxidase"/>
    <property type="match status" value="1"/>
</dbReference>
<name>A0A8H5ZDR8_COCSA</name>